<evidence type="ECO:0008006" key="5">
    <source>
        <dbReference type="Google" id="ProtNLM"/>
    </source>
</evidence>
<feature type="non-terminal residue" evidence="4">
    <location>
        <position position="590"/>
    </location>
</feature>
<evidence type="ECO:0000259" key="3">
    <source>
        <dbReference type="Pfam" id="PF05193"/>
    </source>
</evidence>
<evidence type="ECO:0000313" key="4">
    <source>
        <dbReference type="EMBL" id="SVA65917.1"/>
    </source>
</evidence>
<dbReference type="InterPro" id="IPR050361">
    <property type="entry name" value="MPP/UQCRC_Complex"/>
</dbReference>
<feature type="domain" description="Peptidase M16 C-terminal" evidence="3">
    <location>
        <begin position="173"/>
        <end position="349"/>
    </location>
</feature>
<evidence type="ECO:0000256" key="1">
    <source>
        <dbReference type="ARBA" id="ARBA00007261"/>
    </source>
</evidence>
<proteinExistence type="inferred from homology"/>
<dbReference type="SUPFAM" id="SSF63411">
    <property type="entry name" value="LuxS/MPP-like metallohydrolase"/>
    <property type="match status" value="3"/>
</dbReference>
<evidence type="ECO:0000259" key="2">
    <source>
        <dbReference type="Pfam" id="PF00675"/>
    </source>
</evidence>
<comment type="similarity">
    <text evidence="1">Belongs to the peptidase M16 family.</text>
</comment>
<dbReference type="InterPro" id="IPR011765">
    <property type="entry name" value="Pept_M16_N"/>
</dbReference>
<dbReference type="Pfam" id="PF00675">
    <property type="entry name" value="Peptidase_M16"/>
    <property type="match status" value="2"/>
</dbReference>
<gene>
    <name evidence="4" type="ORF">METZ01_LOCUS118771</name>
</gene>
<sequence>VINLAPCSARLLTLPNGLEVILESDDSAPVVSVQAWCRTGSIHEGKWLGAGMSHVLEHMLFKGTSSRTGLDIDHSIQGAGGHMNAYTSFDRTVYHVTIPDTGAKLATEVICDIMQNATLPEDELPGELDVIRREMEMGNDDPSRRSGRRLFEAAYTKSPYRHTVIGYRDIFDKLTRNDLLDYYRERYTPNNCFFVVAGAIDPDEVLGWINDGYAGQPARPLSPVMLTDEPRQVAAREVIDEGPFEHAHFHFAWHVPDVRHDDIPALEILSTLLGGGRSSRLYREVRDTQALVHSVDAWTYTGEQTGLFGMSAVADADKLDQAKEAMLGELAKFKNKPADESELTKAIKQFTAGNLSALKTMQGRAADLGSSWLHAGDLDFSRKQLEAARTVTPETLQAVAGRYLTLENETFYALTPTGSKPKQKPRSTARGTTEIEKIELPNGLRLLLKKDSRLPFTNFRIGLLGGVLSEAPGNSGLTRLMSRSMLKGTTKRTASVIASEIESAGGSIDAYSGNNSFGLSLDILSDDAALGQAVFLDVLLSPAFDSGEIERERTSQLAAIEQQRDHLLSHTLKKLRSLIFGDTGYGLDSL</sequence>
<dbReference type="PANTHER" id="PTHR11851">
    <property type="entry name" value="METALLOPROTEASE"/>
    <property type="match status" value="1"/>
</dbReference>
<dbReference type="Pfam" id="PF05193">
    <property type="entry name" value="Peptidase_M16_C"/>
    <property type="match status" value="1"/>
</dbReference>
<protein>
    <recommendedName>
        <fullName evidence="5">Peptidase M16 N-terminal domain-containing protein</fullName>
    </recommendedName>
</protein>
<accession>A0A381XNW3</accession>
<reference evidence="4" key="1">
    <citation type="submission" date="2018-05" db="EMBL/GenBank/DDBJ databases">
        <authorList>
            <person name="Lanie J.A."/>
            <person name="Ng W.-L."/>
            <person name="Kazmierczak K.M."/>
            <person name="Andrzejewski T.M."/>
            <person name="Davidsen T.M."/>
            <person name="Wayne K.J."/>
            <person name="Tettelin H."/>
            <person name="Glass J.I."/>
            <person name="Rusch D."/>
            <person name="Podicherti R."/>
            <person name="Tsui H.-C.T."/>
            <person name="Winkler M.E."/>
        </authorList>
    </citation>
    <scope>NUCLEOTIDE SEQUENCE</scope>
</reference>
<dbReference type="GO" id="GO:0046872">
    <property type="term" value="F:metal ion binding"/>
    <property type="evidence" value="ECO:0007669"/>
    <property type="project" value="InterPro"/>
</dbReference>
<name>A0A381XNW3_9ZZZZ</name>
<dbReference type="Gene3D" id="3.30.830.10">
    <property type="entry name" value="Metalloenzyme, LuxS/M16 peptidase-like"/>
    <property type="match status" value="3"/>
</dbReference>
<feature type="non-terminal residue" evidence="4">
    <location>
        <position position="1"/>
    </location>
</feature>
<dbReference type="InterPro" id="IPR011249">
    <property type="entry name" value="Metalloenz_LuxS/M16"/>
</dbReference>
<dbReference type="EMBL" id="UINC01015698">
    <property type="protein sequence ID" value="SVA65917.1"/>
    <property type="molecule type" value="Genomic_DNA"/>
</dbReference>
<dbReference type="PANTHER" id="PTHR11851:SF49">
    <property type="entry name" value="MITOCHONDRIAL-PROCESSING PEPTIDASE SUBUNIT ALPHA"/>
    <property type="match status" value="1"/>
</dbReference>
<feature type="domain" description="Peptidase M16 N-terminal" evidence="2">
    <location>
        <begin position="462"/>
        <end position="577"/>
    </location>
</feature>
<dbReference type="InterPro" id="IPR007863">
    <property type="entry name" value="Peptidase_M16_C"/>
</dbReference>
<feature type="domain" description="Peptidase M16 N-terminal" evidence="2">
    <location>
        <begin position="20"/>
        <end position="165"/>
    </location>
</feature>
<dbReference type="AlphaFoldDB" id="A0A381XNW3"/>
<organism evidence="4">
    <name type="scientific">marine metagenome</name>
    <dbReference type="NCBI Taxonomy" id="408172"/>
    <lineage>
        <taxon>unclassified sequences</taxon>
        <taxon>metagenomes</taxon>
        <taxon>ecological metagenomes</taxon>
    </lineage>
</organism>